<dbReference type="AlphaFoldDB" id="T1CUN0"/>
<dbReference type="GO" id="GO:0006796">
    <property type="term" value="P:phosphate-containing compound metabolic process"/>
    <property type="evidence" value="ECO:0007669"/>
    <property type="project" value="UniProtKB-ARBA"/>
</dbReference>
<evidence type="ECO:0000256" key="2">
    <source>
        <dbReference type="ARBA" id="ARBA00022679"/>
    </source>
</evidence>
<evidence type="ECO:0000256" key="3">
    <source>
        <dbReference type="ARBA" id="ARBA00022777"/>
    </source>
</evidence>
<comment type="caution">
    <text evidence="6">The sequence shown here is derived from an EMBL/GenBank/DDBJ whole genome shotgun (WGS) entry which is preliminary data.</text>
</comment>
<dbReference type="EMBL" id="AUZY01002246">
    <property type="protein sequence ID" value="EQD72649.1"/>
    <property type="molecule type" value="Genomic_DNA"/>
</dbReference>
<dbReference type="InterPro" id="IPR002139">
    <property type="entry name" value="Ribo/fructo_kinase"/>
</dbReference>
<reference evidence="6" key="1">
    <citation type="submission" date="2013-08" db="EMBL/GenBank/DDBJ databases">
        <authorList>
            <person name="Mendez C."/>
            <person name="Richter M."/>
            <person name="Ferrer M."/>
            <person name="Sanchez J."/>
        </authorList>
    </citation>
    <scope>NUCLEOTIDE SEQUENCE</scope>
</reference>
<dbReference type="Pfam" id="PF00294">
    <property type="entry name" value="PfkB"/>
    <property type="match status" value="1"/>
</dbReference>
<gene>
    <name evidence="6" type="ORF">B1B_03639</name>
</gene>
<keyword evidence="3" id="KW-0418">Kinase</keyword>
<dbReference type="GO" id="GO:0016301">
    <property type="term" value="F:kinase activity"/>
    <property type="evidence" value="ECO:0007669"/>
    <property type="project" value="UniProtKB-KW"/>
</dbReference>
<dbReference type="InterPro" id="IPR011611">
    <property type="entry name" value="PfkB_dom"/>
</dbReference>
<evidence type="ECO:0000313" key="6">
    <source>
        <dbReference type="EMBL" id="EQD72649.1"/>
    </source>
</evidence>
<dbReference type="PRINTS" id="PR00990">
    <property type="entry name" value="RIBOKINASE"/>
</dbReference>
<evidence type="ECO:0000259" key="5">
    <source>
        <dbReference type="Pfam" id="PF00294"/>
    </source>
</evidence>
<dbReference type="Gene3D" id="3.40.1190.20">
    <property type="match status" value="1"/>
</dbReference>
<feature type="region of interest" description="Disordered" evidence="4">
    <location>
        <begin position="1"/>
        <end position="24"/>
    </location>
</feature>
<feature type="domain" description="Carbohydrate kinase PfkB" evidence="5">
    <location>
        <begin position="35"/>
        <end position="252"/>
    </location>
</feature>
<dbReference type="InterPro" id="IPR002173">
    <property type="entry name" value="Carboh/pur_kinase_PfkB_CS"/>
</dbReference>
<reference evidence="6" key="2">
    <citation type="journal article" date="2014" name="ISME J.">
        <title>Microbial stratification in low pH oxic and suboxic macroscopic growths along an acid mine drainage.</title>
        <authorList>
            <person name="Mendez-Garcia C."/>
            <person name="Mesa V."/>
            <person name="Sprenger R.R."/>
            <person name="Richter M."/>
            <person name="Diez M.S."/>
            <person name="Solano J."/>
            <person name="Bargiela R."/>
            <person name="Golyshina O.V."/>
            <person name="Manteca A."/>
            <person name="Ramos J.L."/>
            <person name="Gallego J.R."/>
            <person name="Llorente I."/>
            <person name="Martins Dos Santos V.A."/>
            <person name="Jensen O.N."/>
            <person name="Pelaez A.I."/>
            <person name="Sanchez J."/>
            <person name="Ferrer M."/>
        </authorList>
    </citation>
    <scope>NUCLEOTIDE SEQUENCE</scope>
</reference>
<feature type="non-terminal residue" evidence="6">
    <location>
        <position position="252"/>
    </location>
</feature>
<dbReference type="PANTHER" id="PTHR10584">
    <property type="entry name" value="SUGAR KINASE"/>
    <property type="match status" value="1"/>
</dbReference>
<dbReference type="InterPro" id="IPR029056">
    <property type="entry name" value="Ribokinase-like"/>
</dbReference>
<protein>
    <submittedName>
        <fullName evidence="6">PfkB domain protein</fullName>
    </submittedName>
</protein>
<dbReference type="PROSITE" id="PS00583">
    <property type="entry name" value="PFKB_KINASES_1"/>
    <property type="match status" value="1"/>
</dbReference>
<dbReference type="SUPFAM" id="SSF53613">
    <property type="entry name" value="Ribokinase-like"/>
    <property type="match status" value="1"/>
</dbReference>
<comment type="similarity">
    <text evidence="1">Belongs to the carbohydrate kinase PfkB family.</text>
</comment>
<evidence type="ECO:0000256" key="1">
    <source>
        <dbReference type="ARBA" id="ARBA00010688"/>
    </source>
</evidence>
<keyword evidence="2" id="KW-0808">Transferase</keyword>
<organism evidence="6">
    <name type="scientific">mine drainage metagenome</name>
    <dbReference type="NCBI Taxonomy" id="410659"/>
    <lineage>
        <taxon>unclassified sequences</taxon>
        <taxon>metagenomes</taxon>
        <taxon>ecological metagenomes</taxon>
    </lineage>
</organism>
<dbReference type="PANTHER" id="PTHR10584:SF166">
    <property type="entry name" value="RIBOKINASE"/>
    <property type="match status" value="1"/>
</dbReference>
<name>T1CUN0_9ZZZZ</name>
<accession>T1CUN0</accession>
<evidence type="ECO:0000256" key="4">
    <source>
        <dbReference type="SAM" id="MobiDB-lite"/>
    </source>
</evidence>
<sequence length="252" mass="27571">MHLGPTPMVSPWRSPSPRSNYKSGAGPGLSPFPLDLLVVGHTNLDVLLTLPHLPEPDTTLPVLGREVRLGGTAANIARWSRKLGVRSALASFVGPDFPVRYRRLLRQEGVDLTGFRSLPGRLTPTCWILEDGHGGQTTVIDQGAMGRLDSRNLPRGVLRRSAWVHLTTGDPGYQLAVAEIARSGGRPVAFDPAQEIRYRWKPSDLRRMLPLTEILFGNEGEVQRLSEIGGFGDPRELLSVVPLVVMTRGPRG</sequence>
<proteinExistence type="inferred from homology"/>